<dbReference type="Proteomes" id="UP000002313">
    <property type="component" value="Chromosome VI"/>
</dbReference>
<evidence type="ECO:0000256" key="4">
    <source>
        <dbReference type="ARBA" id="ARBA00022670"/>
    </source>
</evidence>
<dbReference type="SUPFAM" id="SSF54001">
    <property type="entry name" value="Cysteine proteinases"/>
    <property type="match status" value="1"/>
</dbReference>
<evidence type="ECO:0000313" key="9">
    <source>
        <dbReference type="EMBL" id="ADM11691.1"/>
    </source>
</evidence>
<dbReference type="InterPro" id="IPR001394">
    <property type="entry name" value="Peptidase_C19_UCH"/>
</dbReference>
<reference evidence="9 10" key="2">
    <citation type="journal article" date="2012" name="Proc. Natl. Acad. Sci. U.S.A.">
        <title>Gain and loss of multiple functionally related, horizontally transferred genes in the reduced genomes of two microsporidian parasites.</title>
        <authorList>
            <person name="Pombert J.-F."/>
            <person name="Selman M."/>
            <person name="Burki F."/>
            <person name="Bardell F.T."/>
            <person name="Farinelli L."/>
            <person name="Solter L.F."/>
            <person name="Whitman D.W."/>
            <person name="Weiss L.M."/>
            <person name="Corradi N."/>
            <person name="Keeling P.J."/>
        </authorList>
    </citation>
    <scope>NUCLEOTIDE SEQUENCE [LARGE SCALE GENOMIC DNA]</scope>
    <source>
        <strain evidence="9 10">ATCC 50506</strain>
    </source>
</reference>
<evidence type="ECO:0000256" key="1">
    <source>
        <dbReference type="ARBA" id="ARBA00000707"/>
    </source>
</evidence>
<gene>
    <name evidence="9" type="ORF">Eint_060840</name>
</gene>
<dbReference type="GO" id="GO:0004843">
    <property type="term" value="F:cysteine-type deubiquitinase activity"/>
    <property type="evidence" value="ECO:0007669"/>
    <property type="project" value="UniProtKB-EC"/>
</dbReference>
<dbReference type="InterPro" id="IPR018200">
    <property type="entry name" value="USP_CS"/>
</dbReference>
<dbReference type="EC" id="3.4.19.12" evidence="3"/>
<evidence type="ECO:0000256" key="7">
    <source>
        <dbReference type="ARBA" id="ARBA00022807"/>
    </source>
</evidence>
<dbReference type="PROSITE" id="PS50235">
    <property type="entry name" value="USP_3"/>
    <property type="match status" value="1"/>
</dbReference>
<sequence length="715" mass="81893">MKAEESRGQSPVSDQGLWEYAVSSIFTGAQRKFREALVIPGLRPPGPRIHFVPKDVWKAIKEDLSTECNPCYEYREEPWRAVFVTFVIDELVPNTNAPETGRSMVVKVGWILSILQSLVSLNDFRSYERPCRTGGMGKSRKIVNVLSSSTDRVFDVVLEIMGFEVGLDEFMSLYRIMALDGRVIHPLVKLEGFGDGSVLRISRIVRMPDGRALSADSHMKNIARGLKNQGNTCFMNSGLQCLTNCWKLTEYFMSKEYEKHLDETKPIHVSLANAYYDLISEMYNGDQQSIVPSGIRASLGSVYEEYKGNEEQDAAEFIGKTLDMLHEGLSKGYGDSEKKESWKRSIVTDLFFFSQKSTLTCKECGRSKTSVEPSMCLSLPIPYQREYKENIVLFYESGRRQPLRTYADVSSSIGDLKRILRADYDVAGKVTCIWYGAGRRMFELGDDVILKDVPQTLFCYEYFEDKKYCWVHLKTKKLFIDRSFKFNILIRAFGSNESLIFLEMKKTIAHLVEREAQCILEREDISPYFKLEIAAWDYGEKTIDSPVVVAISRSHGGKRLFGASWNPLDTIRAIDAPSITLQHCLDKFLEKEDLHPSELLHCEGCGRKRRFSKKMDLECLPVYLIVQLKRFQYVNSFPVKISTLVGYSLDRFSICGTEYKVIGVCNHDSDTVTSSGHYVSYLRKDGWYLCNDQKIEKVSKIDQEYTYVLFLERCV</sequence>
<proteinExistence type="inferred from homology"/>
<dbReference type="VEuPathDB" id="MicrosporidiaDB:Eint_060840"/>
<dbReference type="KEGG" id="ein:Eint_060840"/>
<dbReference type="HOGENOM" id="CLU_384954_0_0_1"/>
<evidence type="ECO:0000256" key="3">
    <source>
        <dbReference type="ARBA" id="ARBA00012759"/>
    </source>
</evidence>
<evidence type="ECO:0000256" key="6">
    <source>
        <dbReference type="ARBA" id="ARBA00022801"/>
    </source>
</evidence>
<dbReference type="GO" id="GO:0006508">
    <property type="term" value="P:proteolysis"/>
    <property type="evidence" value="ECO:0007669"/>
    <property type="project" value="UniProtKB-KW"/>
</dbReference>
<keyword evidence="7" id="KW-0788">Thiol protease</keyword>
<accession>E0S7L2</accession>
<dbReference type="PANTHER" id="PTHR21646:SF24">
    <property type="entry name" value="UBIQUITIN CARBOXYL-TERMINAL HYDROLASE"/>
    <property type="match status" value="1"/>
</dbReference>
<dbReference type="RefSeq" id="XP_003073051.1">
    <property type="nucleotide sequence ID" value="XM_003073005.1"/>
</dbReference>
<dbReference type="PROSITE" id="PS00972">
    <property type="entry name" value="USP_1"/>
    <property type="match status" value="1"/>
</dbReference>
<organism evidence="9 10">
    <name type="scientific">Encephalitozoon intestinalis (strain ATCC 50506)</name>
    <name type="common">Microsporidian parasite</name>
    <name type="synonym">Septata intestinalis</name>
    <dbReference type="NCBI Taxonomy" id="876142"/>
    <lineage>
        <taxon>Eukaryota</taxon>
        <taxon>Fungi</taxon>
        <taxon>Fungi incertae sedis</taxon>
        <taxon>Microsporidia</taxon>
        <taxon>Unikaryonidae</taxon>
        <taxon>Encephalitozoon</taxon>
    </lineage>
</organism>
<comment type="catalytic activity">
    <reaction evidence="1">
        <text>Thiol-dependent hydrolysis of ester, thioester, amide, peptide and isopeptide bonds formed by the C-terminal Gly of ubiquitin (a 76-residue protein attached to proteins as an intracellular targeting signal).</text>
        <dbReference type="EC" id="3.4.19.12"/>
    </reaction>
</comment>
<dbReference type="GeneID" id="9699373"/>
<feature type="domain" description="USP" evidence="8">
    <location>
        <begin position="224"/>
        <end position="714"/>
    </location>
</feature>
<dbReference type="OrthoDB" id="2195025at2759"/>
<dbReference type="EMBL" id="CP001947">
    <property type="protein sequence ID" value="ADM11691.1"/>
    <property type="molecule type" value="Genomic_DNA"/>
</dbReference>
<dbReference type="InterPro" id="IPR038765">
    <property type="entry name" value="Papain-like_cys_pep_sf"/>
</dbReference>
<keyword evidence="6 9" id="KW-0378">Hydrolase</keyword>
<evidence type="ECO:0000313" key="10">
    <source>
        <dbReference type="Proteomes" id="UP000002313"/>
    </source>
</evidence>
<evidence type="ECO:0000259" key="8">
    <source>
        <dbReference type="PROSITE" id="PS50235"/>
    </source>
</evidence>
<keyword evidence="10" id="KW-1185">Reference proteome</keyword>
<dbReference type="GO" id="GO:0016579">
    <property type="term" value="P:protein deubiquitination"/>
    <property type="evidence" value="ECO:0007669"/>
    <property type="project" value="InterPro"/>
</dbReference>
<dbReference type="InterPro" id="IPR028889">
    <property type="entry name" value="USP"/>
</dbReference>
<keyword evidence="4" id="KW-0645">Protease</keyword>
<reference evidence="9 10" key="1">
    <citation type="journal article" date="2010" name="Nat. Commun.">
        <title>The complete sequence of the smallest known nuclear genome from the microsporidian Encephalitozoon intestinalis.</title>
        <authorList>
            <person name="Corradi N."/>
            <person name="Pombert J.-F."/>
            <person name="Farinelli L."/>
            <person name="Didier E.S."/>
            <person name="Keeling P.J."/>
        </authorList>
    </citation>
    <scope>NUCLEOTIDE SEQUENCE [LARGE SCALE GENOMIC DNA]</scope>
    <source>
        <strain evidence="9 10">ATCC 50506</strain>
    </source>
</reference>
<evidence type="ECO:0000256" key="5">
    <source>
        <dbReference type="ARBA" id="ARBA00022786"/>
    </source>
</evidence>
<evidence type="ECO:0000256" key="2">
    <source>
        <dbReference type="ARBA" id="ARBA00009085"/>
    </source>
</evidence>
<dbReference type="AlphaFoldDB" id="E0S7L2"/>
<keyword evidence="5" id="KW-0833">Ubl conjugation pathway</keyword>
<dbReference type="Pfam" id="PF00443">
    <property type="entry name" value="UCH"/>
    <property type="match status" value="1"/>
</dbReference>
<dbReference type="Gene3D" id="3.90.70.10">
    <property type="entry name" value="Cysteine proteinases"/>
    <property type="match status" value="2"/>
</dbReference>
<name>E0S7L2_ENCIT</name>
<protein>
    <recommendedName>
        <fullName evidence="3">ubiquitinyl hydrolase 1</fullName>
        <ecNumber evidence="3">3.4.19.12</ecNumber>
    </recommendedName>
</protein>
<comment type="similarity">
    <text evidence="2">Belongs to the peptidase C19 family.</text>
</comment>
<dbReference type="InterPro" id="IPR050185">
    <property type="entry name" value="Ub_carboxyl-term_hydrolase"/>
</dbReference>
<dbReference type="PANTHER" id="PTHR21646">
    <property type="entry name" value="UBIQUITIN CARBOXYL-TERMINAL HYDROLASE"/>
    <property type="match status" value="1"/>
</dbReference>